<reference evidence="2 3" key="1">
    <citation type="submission" date="2014-04" db="EMBL/GenBank/DDBJ databases">
        <authorList>
            <consortium name="International Citrus Genome Consortium"/>
            <person name="Gmitter F."/>
            <person name="Chen C."/>
            <person name="Farmerie W."/>
            <person name="Harkins T."/>
            <person name="Desany B."/>
            <person name="Mohiuddin M."/>
            <person name="Kodira C."/>
            <person name="Borodovsky M."/>
            <person name="Lomsadze A."/>
            <person name="Burns P."/>
            <person name="Jenkins J."/>
            <person name="Prochnik S."/>
            <person name="Shu S."/>
            <person name="Chapman J."/>
            <person name="Pitluck S."/>
            <person name="Schmutz J."/>
            <person name="Rokhsar D."/>
        </authorList>
    </citation>
    <scope>NUCLEOTIDE SEQUENCE</scope>
</reference>
<name>A0A067EMQ2_CITSI</name>
<accession>A0A067EMQ2</accession>
<feature type="region of interest" description="Disordered" evidence="1">
    <location>
        <begin position="22"/>
        <end position="43"/>
    </location>
</feature>
<evidence type="ECO:0000313" key="2">
    <source>
        <dbReference type="EMBL" id="KDO55160.1"/>
    </source>
</evidence>
<sequence length="100" mass="11639">MTLEKQYHDELKMELDGFKYSSSVSDATKQKSGEDMETGEEPLPDVQQISTEDMSKLLMSRKKRGLYEAMKKGQERKKAHVDLLKQRKKKIEAAEKFKKN</sequence>
<proteinExistence type="predicted"/>
<dbReference type="SMR" id="A0A067EMQ2"/>
<organism evidence="2 3">
    <name type="scientific">Citrus sinensis</name>
    <name type="common">Sweet orange</name>
    <name type="synonym">Citrus aurantium var. sinensis</name>
    <dbReference type="NCBI Taxonomy" id="2711"/>
    <lineage>
        <taxon>Eukaryota</taxon>
        <taxon>Viridiplantae</taxon>
        <taxon>Streptophyta</taxon>
        <taxon>Embryophyta</taxon>
        <taxon>Tracheophyta</taxon>
        <taxon>Spermatophyta</taxon>
        <taxon>Magnoliopsida</taxon>
        <taxon>eudicotyledons</taxon>
        <taxon>Gunneridae</taxon>
        <taxon>Pentapetalae</taxon>
        <taxon>rosids</taxon>
        <taxon>malvids</taxon>
        <taxon>Sapindales</taxon>
        <taxon>Rutaceae</taxon>
        <taxon>Aurantioideae</taxon>
        <taxon>Citrus</taxon>
    </lineage>
</organism>
<evidence type="ECO:0000313" key="3">
    <source>
        <dbReference type="Proteomes" id="UP000027120"/>
    </source>
</evidence>
<dbReference type="AlphaFoldDB" id="A0A067EMQ2"/>
<gene>
    <name evidence="2" type="ORF">CISIN_1g040664mg</name>
</gene>
<keyword evidence="3" id="KW-1185">Reference proteome</keyword>
<dbReference type="STRING" id="2711.A0A067EMQ2"/>
<protein>
    <submittedName>
        <fullName evidence="2">Uncharacterized protein</fullName>
    </submittedName>
</protein>
<dbReference type="EMBL" id="KK784988">
    <property type="protein sequence ID" value="KDO55160.1"/>
    <property type="molecule type" value="Genomic_DNA"/>
</dbReference>
<evidence type="ECO:0000256" key="1">
    <source>
        <dbReference type="SAM" id="MobiDB-lite"/>
    </source>
</evidence>
<dbReference type="Proteomes" id="UP000027120">
    <property type="component" value="Unassembled WGS sequence"/>
</dbReference>